<evidence type="ECO:0000256" key="9">
    <source>
        <dbReference type="ARBA" id="ARBA00022692"/>
    </source>
</evidence>
<evidence type="ECO:0000259" key="20">
    <source>
        <dbReference type="Pfam" id="PF00501"/>
    </source>
</evidence>
<evidence type="ECO:0000256" key="2">
    <source>
        <dbReference type="ARBA" id="ARBA00004585"/>
    </source>
</evidence>
<keyword evidence="6" id="KW-1003">Cell membrane</keyword>
<dbReference type="PANTHER" id="PTHR43107">
    <property type="entry name" value="LONG-CHAIN FATTY ACID TRANSPORT PROTEIN"/>
    <property type="match status" value="1"/>
</dbReference>
<dbReference type="GO" id="GO:0004467">
    <property type="term" value="F:long-chain fatty acid-CoA ligase activity"/>
    <property type="evidence" value="ECO:0007669"/>
    <property type="project" value="TreeGrafter"/>
</dbReference>
<comment type="catalytic activity">
    <reaction evidence="16">
        <text>a very long-chain fatty acid + ATP + CoA = a very long-chain fatty acyl-CoA + AMP + diphosphate</text>
        <dbReference type="Rhea" id="RHEA:54536"/>
        <dbReference type="ChEBI" id="CHEBI:30616"/>
        <dbReference type="ChEBI" id="CHEBI:33019"/>
        <dbReference type="ChEBI" id="CHEBI:57287"/>
        <dbReference type="ChEBI" id="CHEBI:58950"/>
        <dbReference type="ChEBI" id="CHEBI:138261"/>
        <dbReference type="ChEBI" id="CHEBI:456215"/>
    </reaction>
</comment>
<dbReference type="OrthoDB" id="10253869at2759"/>
<evidence type="ECO:0000256" key="10">
    <source>
        <dbReference type="ARBA" id="ARBA00022741"/>
    </source>
</evidence>
<dbReference type="PROSITE" id="PS00455">
    <property type="entry name" value="AMP_BINDING"/>
    <property type="match status" value="1"/>
</dbReference>
<dbReference type="SUPFAM" id="SSF56801">
    <property type="entry name" value="Acetyl-CoA synthetase-like"/>
    <property type="match status" value="1"/>
</dbReference>
<dbReference type="Gene3D" id="3.40.50.12780">
    <property type="entry name" value="N-terminal domain of ligase-like"/>
    <property type="match status" value="1"/>
</dbReference>
<sequence length="656" mass="73216">MGRAEARLDNAAKGLGGLPASPLYLTVPALAGLLHYLDARFLIREDFSLLSKLIKASFRSKNLERQDKLSPFYKLEEWAKSKSHAKKIFLHHGGQSWTYAEAYQHALQYGTWMKSTFGIQKGEVVAMDCMNSELFIWIWLGLWSIGAKPAFINYNLMDRPLVHSIKTSTARVALVDEQVRSKYTEEVLDQFADANFRQGKGFCEVVFMDPVLRKGIDELQPMRFPDSDRAGQLMKDMAMLIYTSGTTGLPKPAVVSWTKAVAAAAFVADWLPLKNDDVMYTCMPLYHASAALLAFNTVLQAGCTLSLGAKFHRTGFWEDCRATNATVAQYVGETCRYLLSSPPSSKDKQHNVRIAFGNGQRPDVWPKFKERFGIDTIVEFYSATEGPSALWNKSRNSFAEGAVGTSGLVSRLITGTRQKIIKLDFDTCTPLRDPKTGLCVVAGANEPGELVIRLDENNIEADYQGYHGNTKATSSKVLRDVLYKGDAYFSTGDVMRRDKEGRWYFCDRIGDTFRWKSENVSTAEVAEVLGKIEYISEANVYGVEVPGHDGRAGCAALTLADEQAALSEAMLSEVAARAFKGLPKYAVPLFLRVQKSEQAAKDRTGTNKQQKVRLRNEGVDPGKVADDLYWLPPHEKSYKRFGPEEWRMLGAGRVRL</sequence>
<evidence type="ECO:0000256" key="11">
    <source>
        <dbReference type="ARBA" id="ARBA00022840"/>
    </source>
</evidence>
<dbReference type="GO" id="GO:0005778">
    <property type="term" value="C:peroxisomal membrane"/>
    <property type="evidence" value="ECO:0007669"/>
    <property type="project" value="UniProtKB-SubCell"/>
</dbReference>
<dbReference type="GO" id="GO:0005324">
    <property type="term" value="F:long-chain fatty acid transmembrane transporter activity"/>
    <property type="evidence" value="ECO:0007669"/>
    <property type="project" value="TreeGrafter"/>
</dbReference>
<comment type="similarity">
    <text evidence="4">Belongs to the ATP-dependent AMP-binding enzyme family.</text>
</comment>
<feature type="domain" description="AMP-dependent synthetase/ligase" evidence="20">
    <location>
        <begin position="82"/>
        <end position="453"/>
    </location>
</feature>
<organism evidence="21 22">
    <name type="scientific">Venturia effusa</name>
    <dbReference type="NCBI Taxonomy" id="50376"/>
    <lineage>
        <taxon>Eukaryota</taxon>
        <taxon>Fungi</taxon>
        <taxon>Dikarya</taxon>
        <taxon>Ascomycota</taxon>
        <taxon>Pezizomycotina</taxon>
        <taxon>Dothideomycetes</taxon>
        <taxon>Pleosporomycetidae</taxon>
        <taxon>Venturiales</taxon>
        <taxon>Venturiaceae</taxon>
        <taxon>Venturia</taxon>
    </lineage>
</organism>
<keyword evidence="22" id="KW-1185">Reference proteome</keyword>
<keyword evidence="5" id="KW-0813">Transport</keyword>
<comment type="subcellular location">
    <subcellularLocation>
        <location evidence="3">Cell membrane</location>
        <topology evidence="3">Multi-pass membrane protein</topology>
    </subcellularLocation>
    <subcellularLocation>
        <location evidence="1">Lipid droplet</location>
    </subcellularLocation>
    <subcellularLocation>
        <location evidence="2">Peroxisome membrane</location>
        <topology evidence="2">Multi-pass membrane protein</topology>
    </subcellularLocation>
</comment>
<keyword evidence="12" id="KW-1133">Transmembrane helix</keyword>
<keyword evidence="7" id="KW-0436">Ligase</keyword>
<dbReference type="FunFam" id="3.30.300.30:FF:000002">
    <property type="entry name" value="Long-chain fatty acid transport protein 1"/>
    <property type="match status" value="1"/>
</dbReference>
<dbReference type="InterPro" id="IPR020845">
    <property type="entry name" value="AMP-binding_CS"/>
</dbReference>
<dbReference type="Proteomes" id="UP000316270">
    <property type="component" value="Chromosome 2"/>
</dbReference>
<dbReference type="STRING" id="50376.A0A517KZS2"/>
<gene>
    <name evidence="21" type="ORF">FKW77_007726</name>
</gene>
<evidence type="ECO:0000256" key="3">
    <source>
        <dbReference type="ARBA" id="ARBA00004651"/>
    </source>
</evidence>
<evidence type="ECO:0000256" key="1">
    <source>
        <dbReference type="ARBA" id="ARBA00004502"/>
    </source>
</evidence>
<keyword evidence="9" id="KW-0812">Transmembrane</keyword>
<dbReference type="GO" id="GO:0009898">
    <property type="term" value="C:cytoplasmic side of plasma membrane"/>
    <property type="evidence" value="ECO:0007669"/>
    <property type="project" value="TreeGrafter"/>
</dbReference>
<dbReference type="EMBL" id="CP042186">
    <property type="protein sequence ID" value="QDS68892.1"/>
    <property type="molecule type" value="Genomic_DNA"/>
</dbReference>
<accession>A0A517KZS2</accession>
<evidence type="ECO:0000256" key="18">
    <source>
        <dbReference type="ARBA" id="ARBA00068795"/>
    </source>
</evidence>
<dbReference type="Pfam" id="PF00501">
    <property type="entry name" value="AMP-binding"/>
    <property type="match status" value="1"/>
</dbReference>
<keyword evidence="13" id="KW-0445">Lipid transport</keyword>
<dbReference type="FunFam" id="3.40.50.12780:FF:000019">
    <property type="entry name" value="Long-chain fatty acid transporter"/>
    <property type="match status" value="1"/>
</dbReference>
<keyword evidence="14" id="KW-0472">Membrane</keyword>
<dbReference type="AlphaFoldDB" id="A0A517KZS2"/>
<dbReference type="InterPro" id="IPR000873">
    <property type="entry name" value="AMP-dep_synth/lig_dom"/>
</dbReference>
<keyword evidence="10" id="KW-0547">Nucleotide-binding</keyword>
<name>A0A517KZS2_9PEZI</name>
<evidence type="ECO:0000256" key="8">
    <source>
        <dbReference type="ARBA" id="ARBA00022677"/>
    </source>
</evidence>
<evidence type="ECO:0000256" key="5">
    <source>
        <dbReference type="ARBA" id="ARBA00022448"/>
    </source>
</evidence>
<evidence type="ECO:0000256" key="12">
    <source>
        <dbReference type="ARBA" id="ARBA00022989"/>
    </source>
</evidence>
<evidence type="ECO:0000256" key="14">
    <source>
        <dbReference type="ARBA" id="ARBA00023136"/>
    </source>
</evidence>
<evidence type="ECO:0000313" key="22">
    <source>
        <dbReference type="Proteomes" id="UP000316270"/>
    </source>
</evidence>
<evidence type="ECO:0000256" key="17">
    <source>
        <dbReference type="ARBA" id="ARBA00060276"/>
    </source>
</evidence>
<evidence type="ECO:0000256" key="6">
    <source>
        <dbReference type="ARBA" id="ARBA00022475"/>
    </source>
</evidence>
<evidence type="ECO:0000256" key="13">
    <source>
        <dbReference type="ARBA" id="ARBA00023055"/>
    </source>
</evidence>
<dbReference type="InterPro" id="IPR045851">
    <property type="entry name" value="AMP-bd_C_sf"/>
</dbReference>
<comment type="function">
    <text evidence="17">Acyl-CoA synthetase required for both the import of long chain fatty acids (LCFAs) (C14-C18) and the activation very long chain fatty acids (VLCFAs) (C20-C26) by esterification of the fatty acids into metabolically active CoA-thioesters for subsequent degradation or incorporation into phospholipids. The transport and fatty acyl-CoA synthetase activities are genetically separable and are thus independent activities. Esterifies VLCFAs in the peroxisome matrix. The VLCFAs are actively transported into peroxisomes by a PXA1-PXA2 heterodimeric transporter in the peroxisomal membrane.</text>
</comment>
<keyword evidence="15" id="KW-0576">Peroxisome</keyword>
<keyword evidence="11" id="KW-0067">ATP-binding</keyword>
<evidence type="ECO:0000256" key="7">
    <source>
        <dbReference type="ARBA" id="ARBA00022598"/>
    </source>
</evidence>
<evidence type="ECO:0000256" key="16">
    <source>
        <dbReference type="ARBA" id="ARBA00051585"/>
    </source>
</evidence>
<evidence type="ECO:0000256" key="19">
    <source>
        <dbReference type="ARBA" id="ARBA00078285"/>
    </source>
</evidence>
<dbReference type="GO" id="GO:0005524">
    <property type="term" value="F:ATP binding"/>
    <property type="evidence" value="ECO:0007669"/>
    <property type="project" value="UniProtKB-KW"/>
</dbReference>
<dbReference type="GO" id="GO:0005811">
    <property type="term" value="C:lipid droplet"/>
    <property type="evidence" value="ECO:0007669"/>
    <property type="project" value="UniProtKB-SubCell"/>
</dbReference>
<dbReference type="PANTHER" id="PTHR43107:SF15">
    <property type="entry name" value="FATTY ACID TRANSPORT PROTEIN 3, ISOFORM A"/>
    <property type="match status" value="1"/>
</dbReference>
<keyword evidence="8" id="KW-0551">Lipid droplet</keyword>
<dbReference type="InterPro" id="IPR042099">
    <property type="entry name" value="ANL_N_sf"/>
</dbReference>
<dbReference type="GO" id="GO:0044539">
    <property type="term" value="P:long-chain fatty acid import into cell"/>
    <property type="evidence" value="ECO:0007669"/>
    <property type="project" value="TreeGrafter"/>
</dbReference>
<evidence type="ECO:0000256" key="4">
    <source>
        <dbReference type="ARBA" id="ARBA00006432"/>
    </source>
</evidence>
<evidence type="ECO:0000313" key="21">
    <source>
        <dbReference type="EMBL" id="QDS68892.1"/>
    </source>
</evidence>
<proteinExistence type="inferred from homology"/>
<dbReference type="Gene3D" id="3.30.300.30">
    <property type="match status" value="1"/>
</dbReference>
<reference evidence="21 22" key="1">
    <citation type="submission" date="2019-07" db="EMBL/GenBank/DDBJ databases">
        <title>Finished genome of Venturia effusa.</title>
        <authorList>
            <person name="Young C.A."/>
            <person name="Cox M.P."/>
            <person name="Ganley A.R.D."/>
            <person name="David W.J."/>
        </authorList>
    </citation>
    <scope>NUCLEOTIDE SEQUENCE [LARGE SCALE GENOMIC DNA]</scope>
    <source>
        <strain evidence="22">albino</strain>
    </source>
</reference>
<protein>
    <recommendedName>
        <fullName evidence="18">Very long-chain fatty acid transport protein</fullName>
    </recommendedName>
    <alternativeName>
        <fullName evidence="19">Very-long-chain acyl-CoA synthetase</fullName>
    </alternativeName>
</protein>
<evidence type="ECO:0000256" key="15">
    <source>
        <dbReference type="ARBA" id="ARBA00023140"/>
    </source>
</evidence>